<protein>
    <submittedName>
        <fullName evidence="2">Uncharacterized protein</fullName>
    </submittedName>
</protein>
<dbReference type="Proteomes" id="UP001648503">
    <property type="component" value="Unassembled WGS sequence"/>
</dbReference>
<proteinExistence type="predicted"/>
<accession>A0ABQ8FIX0</accession>
<sequence>MEPTWNPWWFHYKLNNFVFCFLCHIHILGGLVSALSNLFSFRYPGHFLSLYHFGPPCKSPKLANLFLLLALSTSCSVHHLSNTQSNYLVV</sequence>
<gene>
    <name evidence="2" type="ORF">BASA50_003256</name>
</gene>
<keyword evidence="3" id="KW-1185">Reference proteome</keyword>
<evidence type="ECO:0000313" key="3">
    <source>
        <dbReference type="Proteomes" id="UP001648503"/>
    </source>
</evidence>
<feature type="transmembrane region" description="Helical" evidence="1">
    <location>
        <begin position="16"/>
        <end position="41"/>
    </location>
</feature>
<keyword evidence="1" id="KW-0812">Transmembrane</keyword>
<evidence type="ECO:0000256" key="1">
    <source>
        <dbReference type="SAM" id="Phobius"/>
    </source>
</evidence>
<keyword evidence="1" id="KW-0472">Membrane</keyword>
<name>A0ABQ8FIX0_9FUNG</name>
<evidence type="ECO:0000313" key="2">
    <source>
        <dbReference type="EMBL" id="KAH6599047.1"/>
    </source>
</evidence>
<reference evidence="2 3" key="1">
    <citation type="submission" date="2021-02" db="EMBL/GenBank/DDBJ databases">
        <title>Variation within the Batrachochytrium salamandrivorans European outbreak.</title>
        <authorList>
            <person name="Kelly M."/>
            <person name="Pasmans F."/>
            <person name="Shea T.P."/>
            <person name="Munoz J.F."/>
            <person name="Carranza S."/>
            <person name="Cuomo C.A."/>
            <person name="Martel A."/>
        </authorList>
    </citation>
    <scope>NUCLEOTIDE SEQUENCE [LARGE SCALE GENOMIC DNA]</scope>
    <source>
        <strain evidence="2 3">AMFP18/2</strain>
    </source>
</reference>
<keyword evidence="1" id="KW-1133">Transmembrane helix</keyword>
<comment type="caution">
    <text evidence="2">The sequence shown here is derived from an EMBL/GenBank/DDBJ whole genome shotgun (WGS) entry which is preliminary data.</text>
</comment>
<dbReference type="EMBL" id="JAFCIX010000079">
    <property type="protein sequence ID" value="KAH6599047.1"/>
    <property type="molecule type" value="Genomic_DNA"/>
</dbReference>
<organism evidence="2 3">
    <name type="scientific">Batrachochytrium salamandrivorans</name>
    <dbReference type="NCBI Taxonomy" id="1357716"/>
    <lineage>
        <taxon>Eukaryota</taxon>
        <taxon>Fungi</taxon>
        <taxon>Fungi incertae sedis</taxon>
        <taxon>Chytridiomycota</taxon>
        <taxon>Chytridiomycota incertae sedis</taxon>
        <taxon>Chytridiomycetes</taxon>
        <taxon>Rhizophydiales</taxon>
        <taxon>Rhizophydiales incertae sedis</taxon>
        <taxon>Batrachochytrium</taxon>
    </lineage>
</organism>